<feature type="binding site" evidence="6 7">
    <location>
        <position position="136"/>
    </location>
    <ligand>
        <name>S-adenosyl-L-methionine</name>
        <dbReference type="ChEBI" id="CHEBI:59789"/>
    </ligand>
</feature>
<comment type="similarity">
    <text evidence="6">Belongs to the class IV-like SAM-binding methyltransferase superfamily. RNA methyltransferase TrmH family. TrmL subfamily.</text>
</comment>
<name>A0A3P1SK53_9GAMM</name>
<feature type="binding site" evidence="6 7">
    <location>
        <position position="114"/>
    </location>
    <ligand>
        <name>S-adenosyl-L-methionine</name>
        <dbReference type="ChEBI" id="CHEBI:59789"/>
    </ligand>
</feature>
<feature type="binding site" evidence="6 7">
    <location>
        <position position="144"/>
    </location>
    <ligand>
        <name>S-adenosyl-L-methionine</name>
        <dbReference type="ChEBI" id="CHEBI:59789"/>
    </ligand>
</feature>
<dbReference type="AlphaFoldDB" id="A0A3P1SK53"/>
<dbReference type="GO" id="GO:0002132">
    <property type="term" value="P:wobble position uridine ribose methylation"/>
    <property type="evidence" value="ECO:0007669"/>
    <property type="project" value="TreeGrafter"/>
</dbReference>
<dbReference type="PIRSF" id="PIRSF029256">
    <property type="entry name" value="SpoU_TrmH_prd"/>
    <property type="match status" value="1"/>
</dbReference>
<evidence type="ECO:0000259" key="8">
    <source>
        <dbReference type="Pfam" id="PF00588"/>
    </source>
</evidence>
<dbReference type="Pfam" id="PF00588">
    <property type="entry name" value="SpoU_methylase"/>
    <property type="match status" value="1"/>
</dbReference>
<comment type="catalytic activity">
    <reaction evidence="6">
        <text>cytidine(34) in tRNA + S-adenosyl-L-methionine = 2'-O-methylcytidine(34) in tRNA + S-adenosyl-L-homocysteine + H(+)</text>
        <dbReference type="Rhea" id="RHEA:43084"/>
        <dbReference type="Rhea" id="RHEA-COMP:10331"/>
        <dbReference type="Rhea" id="RHEA-COMP:10332"/>
        <dbReference type="ChEBI" id="CHEBI:15378"/>
        <dbReference type="ChEBI" id="CHEBI:57856"/>
        <dbReference type="ChEBI" id="CHEBI:59789"/>
        <dbReference type="ChEBI" id="CHEBI:74495"/>
        <dbReference type="ChEBI" id="CHEBI:82748"/>
        <dbReference type="EC" id="2.1.1.207"/>
    </reaction>
</comment>
<keyword evidence="4 6" id="KW-0949">S-adenosyl-L-methionine</keyword>
<dbReference type="Proteomes" id="UP000267535">
    <property type="component" value="Unassembled WGS sequence"/>
</dbReference>
<proteinExistence type="inferred from homology"/>
<comment type="subunit">
    <text evidence="6">Homodimer.</text>
</comment>
<evidence type="ECO:0000313" key="10">
    <source>
        <dbReference type="Proteomes" id="UP000267535"/>
    </source>
</evidence>
<evidence type="ECO:0000256" key="4">
    <source>
        <dbReference type="ARBA" id="ARBA00022691"/>
    </source>
</evidence>
<feature type="binding site" evidence="6 7">
    <location>
        <position position="92"/>
    </location>
    <ligand>
        <name>S-adenosyl-L-methionine</name>
        <dbReference type="ChEBI" id="CHEBI:59789"/>
    </ligand>
</feature>
<dbReference type="InterPro" id="IPR016914">
    <property type="entry name" value="TrmL"/>
</dbReference>
<gene>
    <name evidence="6 9" type="primary">trmL</name>
    <name evidence="9" type="ORF">EHS89_16975</name>
</gene>
<dbReference type="EC" id="2.1.1.207" evidence="6"/>
<evidence type="ECO:0000256" key="1">
    <source>
        <dbReference type="ARBA" id="ARBA00022490"/>
    </source>
</evidence>
<dbReference type="GO" id="GO:0141098">
    <property type="term" value="F:tRNA (cytidine(34)-2'-O)-methyltransferase activity"/>
    <property type="evidence" value="ECO:0007669"/>
    <property type="project" value="RHEA"/>
</dbReference>
<accession>A0A3P1SK53</accession>
<evidence type="ECO:0000256" key="7">
    <source>
        <dbReference type="PIRSR" id="PIRSR029256-1"/>
    </source>
</evidence>
<keyword evidence="10" id="KW-1185">Reference proteome</keyword>
<organism evidence="9 10">
    <name type="scientific">Amphritea balenae</name>
    <dbReference type="NCBI Taxonomy" id="452629"/>
    <lineage>
        <taxon>Bacteria</taxon>
        <taxon>Pseudomonadati</taxon>
        <taxon>Pseudomonadota</taxon>
        <taxon>Gammaproteobacteria</taxon>
        <taxon>Oceanospirillales</taxon>
        <taxon>Oceanospirillaceae</taxon>
        <taxon>Amphritea</taxon>
    </lineage>
</organism>
<comment type="subcellular location">
    <subcellularLocation>
        <location evidence="6">Cytoplasm</location>
    </subcellularLocation>
</comment>
<dbReference type="PANTHER" id="PTHR42971:SF1">
    <property type="entry name" value="TRNA (CYTIDINE(34)-2'-O)-METHYLTRANSFERASE"/>
    <property type="match status" value="1"/>
</dbReference>
<comment type="function">
    <text evidence="6">Methylates the ribose at the nucleotide 34 wobble position in the two leucyl isoacceptors tRNA(Leu)(CmAA) and tRNA(Leu)(cmnm5UmAA). Catalyzes the methyl transfer from S-adenosyl-L-methionine to the 2'-OH of the wobble nucleotide.</text>
</comment>
<dbReference type="EMBL" id="RQXV01000011">
    <property type="protein sequence ID" value="RRC97528.1"/>
    <property type="molecule type" value="Genomic_DNA"/>
</dbReference>
<evidence type="ECO:0000313" key="9">
    <source>
        <dbReference type="EMBL" id="RRC97528.1"/>
    </source>
</evidence>
<dbReference type="GO" id="GO:0003723">
    <property type="term" value="F:RNA binding"/>
    <property type="evidence" value="ECO:0007669"/>
    <property type="project" value="InterPro"/>
</dbReference>
<evidence type="ECO:0000256" key="2">
    <source>
        <dbReference type="ARBA" id="ARBA00022603"/>
    </source>
</evidence>
<feature type="domain" description="tRNA/rRNA methyltransferase SpoU type" evidence="8">
    <location>
        <begin position="16"/>
        <end position="156"/>
    </location>
</feature>
<reference evidence="9 10" key="1">
    <citation type="submission" date="2018-11" db="EMBL/GenBank/DDBJ databases">
        <title>The draft genome sequence of Amphritea balenae JAMM 1525T.</title>
        <authorList>
            <person name="Fang Z."/>
            <person name="Zhang Y."/>
            <person name="Han X."/>
        </authorList>
    </citation>
    <scope>NUCLEOTIDE SEQUENCE [LARGE SCALE GENOMIC DNA]</scope>
    <source>
        <strain evidence="9 10">JAMM 1525</strain>
    </source>
</reference>
<protein>
    <recommendedName>
        <fullName evidence="6">tRNA (cytidine(34)-2'-O)-methyltransferase</fullName>
        <ecNumber evidence="6">2.1.1.207</ecNumber>
    </recommendedName>
    <alternativeName>
        <fullName evidence="6">tRNA (cytidine/uridine-2'-O-)-methyltransferase TrmL</fullName>
    </alternativeName>
</protein>
<keyword evidence="2 6" id="KW-0489">Methyltransferase</keyword>
<dbReference type="GO" id="GO:0042802">
    <property type="term" value="F:identical protein binding"/>
    <property type="evidence" value="ECO:0007669"/>
    <property type="project" value="UniProtKB-ARBA"/>
</dbReference>
<keyword evidence="3 6" id="KW-0808">Transferase</keyword>
<dbReference type="FunFam" id="3.40.1280.10:FF:000002">
    <property type="entry name" value="Peptidylprolyl isomerase"/>
    <property type="match status" value="1"/>
</dbReference>
<dbReference type="InterPro" id="IPR001537">
    <property type="entry name" value="SpoU_MeTrfase"/>
</dbReference>
<keyword evidence="1 6" id="KW-0963">Cytoplasm</keyword>
<dbReference type="PANTHER" id="PTHR42971">
    <property type="entry name" value="TRNA (CYTIDINE(34)-2'-O)-METHYLTRANSFERASE"/>
    <property type="match status" value="1"/>
</dbReference>
<keyword evidence="5 6" id="KW-0819">tRNA processing</keyword>
<dbReference type="GO" id="GO:0005737">
    <property type="term" value="C:cytoplasm"/>
    <property type="evidence" value="ECO:0007669"/>
    <property type="project" value="UniProtKB-SubCell"/>
</dbReference>
<dbReference type="RefSeq" id="WP_124927367.1">
    <property type="nucleotide sequence ID" value="NZ_BMOH01000004.1"/>
</dbReference>
<evidence type="ECO:0000256" key="6">
    <source>
        <dbReference type="HAMAP-Rule" id="MF_01885"/>
    </source>
</evidence>
<comment type="catalytic activity">
    <reaction evidence="6">
        <text>5-carboxymethylaminomethyluridine(34) in tRNA(Leu) + S-adenosyl-L-methionine = 5-carboxymethylaminomethyl-2'-O-methyluridine(34) in tRNA(Leu) + S-adenosyl-L-homocysteine + H(+)</text>
        <dbReference type="Rhea" id="RHEA:43088"/>
        <dbReference type="Rhea" id="RHEA-COMP:10333"/>
        <dbReference type="Rhea" id="RHEA-COMP:10334"/>
        <dbReference type="ChEBI" id="CHEBI:15378"/>
        <dbReference type="ChEBI" id="CHEBI:57856"/>
        <dbReference type="ChEBI" id="CHEBI:59789"/>
        <dbReference type="ChEBI" id="CHEBI:74508"/>
        <dbReference type="ChEBI" id="CHEBI:74511"/>
        <dbReference type="EC" id="2.1.1.207"/>
    </reaction>
</comment>
<dbReference type="CDD" id="cd18094">
    <property type="entry name" value="SpoU-like_TrmL"/>
    <property type="match status" value="1"/>
</dbReference>
<dbReference type="OrthoDB" id="9789043at2"/>
<sequence>MSDEIQSDPAPVDGALHVVLYQPEIPPNTGNIIRLCANTGFKLHLIEPLGFDFDNKKLRRAGLDYHEFAQVGRYPDLNSCLEQINPGKVWALTTKGSQNYSTVEFSAGDVLLFGPETRGLPNDVIESLPADQRLRLPMKADSRSLNLSNTVAVMVYEAWRQLEFGGEK</sequence>
<dbReference type="GO" id="GO:0141102">
    <property type="term" value="F:tRNA (5-carboxymethylaminomethyluridine(34)-2'-O)-methyltransferase activity"/>
    <property type="evidence" value="ECO:0007669"/>
    <property type="project" value="RHEA"/>
</dbReference>
<dbReference type="NCBIfam" id="TIGR00185">
    <property type="entry name" value="tRNA_yibK_trmL"/>
    <property type="match status" value="1"/>
</dbReference>
<evidence type="ECO:0000256" key="5">
    <source>
        <dbReference type="ARBA" id="ARBA00022694"/>
    </source>
</evidence>
<dbReference type="InterPro" id="IPR029026">
    <property type="entry name" value="tRNA_m1G_MTases_N"/>
</dbReference>
<dbReference type="InterPro" id="IPR029028">
    <property type="entry name" value="Alpha/beta_knot_MTases"/>
</dbReference>
<dbReference type="Gene3D" id="3.40.1280.10">
    <property type="match status" value="1"/>
</dbReference>
<comment type="caution">
    <text evidence="9">The sequence shown here is derived from an EMBL/GenBank/DDBJ whole genome shotgun (WGS) entry which is preliminary data.</text>
</comment>
<dbReference type="GO" id="GO:0002131">
    <property type="term" value="P:wobble position cytosine ribose methylation"/>
    <property type="evidence" value="ECO:0007669"/>
    <property type="project" value="TreeGrafter"/>
</dbReference>
<dbReference type="SUPFAM" id="SSF75217">
    <property type="entry name" value="alpha/beta knot"/>
    <property type="match status" value="1"/>
</dbReference>
<evidence type="ECO:0000256" key="3">
    <source>
        <dbReference type="ARBA" id="ARBA00022679"/>
    </source>
</evidence>
<dbReference type="HAMAP" id="MF_01885">
    <property type="entry name" value="tRNA_methyltr_TrmL"/>
    <property type="match status" value="1"/>
</dbReference>